<dbReference type="Pfam" id="PF10604">
    <property type="entry name" value="Polyketide_cyc2"/>
    <property type="match status" value="1"/>
</dbReference>
<organism evidence="1 2">
    <name type="scientific">Novosphingobium album</name>
    <name type="common">ex Liu et al. 2023</name>
    <dbReference type="NCBI Taxonomy" id="3031130"/>
    <lineage>
        <taxon>Bacteria</taxon>
        <taxon>Pseudomonadati</taxon>
        <taxon>Pseudomonadota</taxon>
        <taxon>Alphaproteobacteria</taxon>
        <taxon>Sphingomonadales</taxon>
        <taxon>Sphingomonadaceae</taxon>
        <taxon>Novosphingobium</taxon>
    </lineage>
</organism>
<reference evidence="1 2" key="1">
    <citation type="submission" date="2023-03" db="EMBL/GenBank/DDBJ databases">
        <title>NovoSphingobium album sp. nov. isolated from polycyclic aromatic hydrocarbons- and heavy-metal polluted soil.</title>
        <authorList>
            <person name="Liu Z."/>
            <person name="Wang K."/>
        </authorList>
    </citation>
    <scope>NUCLEOTIDE SEQUENCE [LARGE SCALE GENOMIC DNA]</scope>
    <source>
        <strain evidence="1 2">H3SJ31-1</strain>
    </source>
</reference>
<dbReference type="RefSeq" id="WP_275226326.1">
    <property type="nucleotide sequence ID" value="NZ_JARESE010000001.1"/>
</dbReference>
<dbReference type="Gene3D" id="3.30.530.20">
    <property type="match status" value="1"/>
</dbReference>
<proteinExistence type="predicted"/>
<keyword evidence="2" id="KW-1185">Reference proteome</keyword>
<name>A0ABT5WJM3_9SPHN</name>
<dbReference type="EMBL" id="JARESE010000001">
    <property type="protein sequence ID" value="MDE8650245.1"/>
    <property type="molecule type" value="Genomic_DNA"/>
</dbReference>
<evidence type="ECO:0000313" key="2">
    <source>
        <dbReference type="Proteomes" id="UP001216253"/>
    </source>
</evidence>
<comment type="caution">
    <text evidence="1">The sequence shown here is derived from an EMBL/GenBank/DDBJ whole genome shotgun (WGS) entry which is preliminary data.</text>
</comment>
<gene>
    <name evidence="1" type="ORF">PYV00_00765</name>
</gene>
<evidence type="ECO:0000313" key="1">
    <source>
        <dbReference type="EMBL" id="MDE8650245.1"/>
    </source>
</evidence>
<accession>A0ABT5WJM3</accession>
<dbReference type="InterPro" id="IPR019587">
    <property type="entry name" value="Polyketide_cyclase/dehydratase"/>
</dbReference>
<sequence>MTAPPRDDDDFAGAGAAPGRIKGRCVGHRVTIEAPPELVWDFIADFEGWGSWNPLYTQTAGAAEPGATIRFTVAVPGLKPHKGSAEVYAVRQNELLEYGVSSLGGMLKALRFVELDEISPTRCAVANAEIMGGPVGLLLSRTVGERVRQGLEAMNLALKAVAERKWRGRPA</sequence>
<dbReference type="Proteomes" id="UP001216253">
    <property type="component" value="Unassembled WGS sequence"/>
</dbReference>
<dbReference type="InterPro" id="IPR023393">
    <property type="entry name" value="START-like_dom_sf"/>
</dbReference>
<dbReference type="CDD" id="cd07822">
    <property type="entry name" value="SRPBCC_4"/>
    <property type="match status" value="1"/>
</dbReference>
<protein>
    <submittedName>
        <fullName evidence="1">SRPBCC domain-containing protein</fullName>
    </submittedName>
</protein>
<dbReference type="SUPFAM" id="SSF55961">
    <property type="entry name" value="Bet v1-like"/>
    <property type="match status" value="1"/>
</dbReference>